<sequence>EDITYHYPQDSVTNNIFSPVCESRAASPHVRDSAEPNIPAPSKYSGNPDTCRDFFTQLQLIFDSQPVRFAKDSVKIAYVASLLEGPPLSYFNALFEQDSPAVQSFSALIMRLRQG</sequence>
<reference evidence="1" key="2">
    <citation type="submission" date="2025-08" db="UniProtKB">
        <authorList>
            <consortium name="Ensembl"/>
        </authorList>
    </citation>
    <scope>IDENTIFICATION</scope>
</reference>
<dbReference type="AlphaFoldDB" id="A0A673BQN7"/>
<organism evidence="1 2">
    <name type="scientific">Sphaeramia orbicularis</name>
    <name type="common">orbiculate cardinalfish</name>
    <dbReference type="NCBI Taxonomy" id="375764"/>
    <lineage>
        <taxon>Eukaryota</taxon>
        <taxon>Metazoa</taxon>
        <taxon>Chordata</taxon>
        <taxon>Craniata</taxon>
        <taxon>Vertebrata</taxon>
        <taxon>Euteleostomi</taxon>
        <taxon>Actinopterygii</taxon>
        <taxon>Neopterygii</taxon>
        <taxon>Teleostei</taxon>
        <taxon>Neoteleostei</taxon>
        <taxon>Acanthomorphata</taxon>
        <taxon>Gobiaria</taxon>
        <taxon>Kurtiformes</taxon>
        <taxon>Apogonoidei</taxon>
        <taxon>Apogonidae</taxon>
        <taxon>Apogoninae</taxon>
        <taxon>Sphaeramia</taxon>
    </lineage>
</organism>
<evidence type="ECO:0000313" key="2">
    <source>
        <dbReference type="Proteomes" id="UP000472271"/>
    </source>
</evidence>
<dbReference type="Ensembl" id="ENSSORT00005044612.1">
    <property type="protein sequence ID" value="ENSSORP00005043514.1"/>
    <property type="gene ID" value="ENSSORG00005020100.1"/>
</dbReference>
<reference evidence="1" key="1">
    <citation type="submission" date="2019-06" db="EMBL/GenBank/DDBJ databases">
        <authorList>
            <consortium name="Wellcome Sanger Institute Data Sharing"/>
        </authorList>
    </citation>
    <scope>NUCLEOTIDE SEQUENCE [LARGE SCALE GENOMIC DNA]</scope>
</reference>
<name>A0A673BQN7_9TELE</name>
<dbReference type="Proteomes" id="UP000472271">
    <property type="component" value="Chromosome 18"/>
</dbReference>
<protein>
    <recommendedName>
        <fullName evidence="3">DUF4939 domain-containing protein</fullName>
    </recommendedName>
</protein>
<accession>A0A673BQN7</accession>
<proteinExistence type="predicted"/>
<keyword evidence="2" id="KW-1185">Reference proteome</keyword>
<evidence type="ECO:0000313" key="1">
    <source>
        <dbReference type="Ensembl" id="ENSSORP00005043514.1"/>
    </source>
</evidence>
<evidence type="ECO:0008006" key="3">
    <source>
        <dbReference type="Google" id="ProtNLM"/>
    </source>
</evidence>
<dbReference type="InParanoid" id="A0A673BQN7"/>
<reference evidence="1" key="3">
    <citation type="submission" date="2025-09" db="UniProtKB">
        <authorList>
            <consortium name="Ensembl"/>
        </authorList>
    </citation>
    <scope>IDENTIFICATION</scope>
</reference>